<dbReference type="Proteomes" id="UP001150238">
    <property type="component" value="Unassembled WGS sequence"/>
</dbReference>
<keyword evidence="4 5" id="KW-0472">Membrane</keyword>
<comment type="subcellular location">
    <subcellularLocation>
        <location evidence="1">Membrane</location>
        <topology evidence="1">Multi-pass membrane protein</topology>
    </subcellularLocation>
</comment>
<sequence>MIEPLWMHGVHLEDLVPPLVEMKEVVNPEWSSMHTGDSSIHEDLAIPKYIMLNMQFTLLTVLFLVLIANSAYNSRSPSLLFGIGSHLSHSWWKVVRFEVRIVQAIDTGEGVGGTGGDTEGGLQKSEGAVADQVGHLHNWHITLLGGRLVIGFAGLLAPVIGVGLRTAFSTIRLTGVLMCLSGSAGAAVIAARITGKGTSSPRLFLYLNCTRSLSCNIPPMPLFILLPNRGTRNTHKVCDVVD</sequence>
<organism evidence="6 7">
    <name type="scientific">Lentinula lateritia</name>
    <dbReference type="NCBI Taxonomy" id="40482"/>
    <lineage>
        <taxon>Eukaryota</taxon>
        <taxon>Fungi</taxon>
        <taxon>Dikarya</taxon>
        <taxon>Basidiomycota</taxon>
        <taxon>Agaricomycotina</taxon>
        <taxon>Agaricomycetes</taxon>
        <taxon>Agaricomycetidae</taxon>
        <taxon>Agaricales</taxon>
        <taxon>Marasmiineae</taxon>
        <taxon>Omphalotaceae</taxon>
        <taxon>Lentinula</taxon>
    </lineage>
</organism>
<evidence type="ECO:0000313" key="6">
    <source>
        <dbReference type="EMBL" id="KAJ4463921.1"/>
    </source>
</evidence>
<dbReference type="Pfam" id="PF05277">
    <property type="entry name" value="DUF726"/>
    <property type="match status" value="1"/>
</dbReference>
<feature type="transmembrane region" description="Helical" evidence="5">
    <location>
        <begin position="171"/>
        <end position="191"/>
    </location>
</feature>
<protein>
    <submittedName>
        <fullName evidence="6">Uncharacterized protein</fullName>
    </submittedName>
</protein>
<dbReference type="InterPro" id="IPR007941">
    <property type="entry name" value="DUF726"/>
</dbReference>
<reference evidence="6" key="2">
    <citation type="journal article" date="2023" name="Proc. Natl. Acad. Sci. U.S.A.">
        <title>A global phylogenomic analysis of the shiitake genus Lentinula.</title>
        <authorList>
            <person name="Sierra-Patev S."/>
            <person name="Min B."/>
            <person name="Naranjo-Ortiz M."/>
            <person name="Looney B."/>
            <person name="Konkel Z."/>
            <person name="Slot J.C."/>
            <person name="Sakamoto Y."/>
            <person name="Steenwyk J.L."/>
            <person name="Rokas A."/>
            <person name="Carro J."/>
            <person name="Camarero S."/>
            <person name="Ferreira P."/>
            <person name="Molpeceres G."/>
            <person name="Ruiz-Duenas F.J."/>
            <person name="Serrano A."/>
            <person name="Henrissat B."/>
            <person name="Drula E."/>
            <person name="Hughes K.W."/>
            <person name="Mata J.L."/>
            <person name="Ishikawa N.K."/>
            <person name="Vargas-Isla R."/>
            <person name="Ushijima S."/>
            <person name="Smith C.A."/>
            <person name="Donoghue J."/>
            <person name="Ahrendt S."/>
            <person name="Andreopoulos W."/>
            <person name="He G."/>
            <person name="LaButti K."/>
            <person name="Lipzen A."/>
            <person name="Ng V."/>
            <person name="Riley R."/>
            <person name="Sandor L."/>
            <person name="Barry K."/>
            <person name="Martinez A.T."/>
            <person name="Xiao Y."/>
            <person name="Gibbons J.G."/>
            <person name="Terashima K."/>
            <person name="Grigoriev I.V."/>
            <person name="Hibbett D."/>
        </authorList>
    </citation>
    <scope>NUCLEOTIDE SEQUENCE</scope>
    <source>
        <strain evidence="6">Sp2 HRB7682 ss15</strain>
    </source>
</reference>
<feature type="transmembrane region" description="Helical" evidence="5">
    <location>
        <begin position="144"/>
        <end position="164"/>
    </location>
</feature>
<reference evidence="6" key="1">
    <citation type="submission" date="2022-08" db="EMBL/GenBank/DDBJ databases">
        <authorList>
            <consortium name="DOE Joint Genome Institute"/>
            <person name="Min B."/>
            <person name="Riley R."/>
            <person name="Sierra-Patev S."/>
            <person name="Naranjo-Ortiz M."/>
            <person name="Looney B."/>
            <person name="Konkel Z."/>
            <person name="Slot J.C."/>
            <person name="Sakamoto Y."/>
            <person name="Steenwyk J.L."/>
            <person name="Rokas A."/>
            <person name="Carro J."/>
            <person name="Camarero S."/>
            <person name="Ferreira P."/>
            <person name="Molpeceres G."/>
            <person name="Ruiz-Duenas F.J."/>
            <person name="Serrano A."/>
            <person name="Henrissat B."/>
            <person name="Drula E."/>
            <person name="Hughes K.W."/>
            <person name="Mata J.L."/>
            <person name="Ishikawa N.K."/>
            <person name="Vargas-Isla R."/>
            <person name="Ushijima S."/>
            <person name="Smith C.A."/>
            <person name="Ahrendt S."/>
            <person name="Andreopoulos W."/>
            <person name="He G."/>
            <person name="Labutti K."/>
            <person name="Lipzen A."/>
            <person name="Ng V."/>
            <person name="Sandor L."/>
            <person name="Barry K."/>
            <person name="Martinez A.T."/>
            <person name="Xiao Y."/>
            <person name="Gibbons J.G."/>
            <person name="Terashima K."/>
            <person name="Hibbett D.S."/>
            <person name="Grigoriev I.V."/>
        </authorList>
    </citation>
    <scope>NUCLEOTIDE SEQUENCE</scope>
    <source>
        <strain evidence="6">Sp2 HRB7682 ss15</strain>
    </source>
</reference>
<comment type="caution">
    <text evidence="6">The sequence shown here is derived from an EMBL/GenBank/DDBJ whole genome shotgun (WGS) entry which is preliminary data.</text>
</comment>
<evidence type="ECO:0000256" key="5">
    <source>
        <dbReference type="SAM" id="Phobius"/>
    </source>
</evidence>
<accession>A0A9W8ZQ18</accession>
<keyword evidence="3 5" id="KW-1133">Transmembrane helix</keyword>
<gene>
    <name evidence="6" type="ORF">C8J55DRAFT_592081</name>
</gene>
<proteinExistence type="predicted"/>
<feature type="transmembrane region" description="Helical" evidence="5">
    <location>
        <begin position="49"/>
        <end position="72"/>
    </location>
</feature>
<evidence type="ECO:0000256" key="1">
    <source>
        <dbReference type="ARBA" id="ARBA00004141"/>
    </source>
</evidence>
<dbReference type="EMBL" id="JANVFS010000064">
    <property type="protein sequence ID" value="KAJ4463921.1"/>
    <property type="molecule type" value="Genomic_DNA"/>
</dbReference>
<name>A0A9W8ZQ18_9AGAR</name>
<dbReference type="AlphaFoldDB" id="A0A9W8ZQ18"/>
<evidence type="ECO:0000313" key="7">
    <source>
        <dbReference type="Proteomes" id="UP001150238"/>
    </source>
</evidence>
<keyword evidence="2 5" id="KW-0812">Transmembrane</keyword>
<evidence type="ECO:0000256" key="3">
    <source>
        <dbReference type="ARBA" id="ARBA00022989"/>
    </source>
</evidence>
<dbReference type="GO" id="GO:0016020">
    <property type="term" value="C:membrane"/>
    <property type="evidence" value="ECO:0007669"/>
    <property type="project" value="UniProtKB-SubCell"/>
</dbReference>
<evidence type="ECO:0000256" key="2">
    <source>
        <dbReference type="ARBA" id="ARBA00022692"/>
    </source>
</evidence>
<evidence type="ECO:0000256" key="4">
    <source>
        <dbReference type="ARBA" id="ARBA00023136"/>
    </source>
</evidence>